<dbReference type="EMBL" id="CAMPGE010015620">
    <property type="protein sequence ID" value="CAI2374233.1"/>
    <property type="molecule type" value="Genomic_DNA"/>
</dbReference>
<name>A0AAD1XKA1_EUPCR</name>
<evidence type="ECO:0000313" key="2">
    <source>
        <dbReference type="Proteomes" id="UP001295684"/>
    </source>
</evidence>
<sequence length="110" mass="12871">MENYTVLLKVMRKIQKLESTSCQLLKLSCGGIYGSLRNSWREKYNAVKKENYKNKIMLTEKYNPAYKVLVLDHFCSRKKLLNFQRLCIPICKSLADALCSVRIGYFHISQ</sequence>
<proteinExistence type="predicted"/>
<keyword evidence="2" id="KW-1185">Reference proteome</keyword>
<reference evidence="1" key="1">
    <citation type="submission" date="2023-07" db="EMBL/GenBank/DDBJ databases">
        <authorList>
            <consortium name="AG Swart"/>
            <person name="Singh M."/>
            <person name="Singh A."/>
            <person name="Seah K."/>
            <person name="Emmerich C."/>
        </authorList>
    </citation>
    <scope>NUCLEOTIDE SEQUENCE</scope>
    <source>
        <strain evidence="1">DP1</strain>
    </source>
</reference>
<protein>
    <submittedName>
        <fullName evidence="1">Uncharacterized protein</fullName>
    </submittedName>
</protein>
<dbReference type="AlphaFoldDB" id="A0AAD1XKA1"/>
<dbReference type="Proteomes" id="UP001295684">
    <property type="component" value="Unassembled WGS sequence"/>
</dbReference>
<organism evidence="1 2">
    <name type="scientific">Euplotes crassus</name>
    <dbReference type="NCBI Taxonomy" id="5936"/>
    <lineage>
        <taxon>Eukaryota</taxon>
        <taxon>Sar</taxon>
        <taxon>Alveolata</taxon>
        <taxon>Ciliophora</taxon>
        <taxon>Intramacronucleata</taxon>
        <taxon>Spirotrichea</taxon>
        <taxon>Hypotrichia</taxon>
        <taxon>Euplotida</taxon>
        <taxon>Euplotidae</taxon>
        <taxon>Moneuplotes</taxon>
    </lineage>
</organism>
<comment type="caution">
    <text evidence="1">The sequence shown here is derived from an EMBL/GenBank/DDBJ whole genome shotgun (WGS) entry which is preliminary data.</text>
</comment>
<gene>
    <name evidence="1" type="ORF">ECRASSUSDP1_LOCUS15585</name>
</gene>
<evidence type="ECO:0000313" key="1">
    <source>
        <dbReference type="EMBL" id="CAI2374233.1"/>
    </source>
</evidence>
<accession>A0AAD1XKA1</accession>